<reference evidence="11 12" key="1">
    <citation type="journal article" date="2023" name="BMC Biotechnol.">
        <title>Vitis rotundifolia cv Carlos genome sequencing.</title>
        <authorList>
            <person name="Huff M."/>
            <person name="Hulse-Kemp A."/>
            <person name="Scheffler B."/>
            <person name="Youngblood R."/>
            <person name="Simpson S."/>
            <person name="Babiker E."/>
            <person name="Staton M."/>
        </authorList>
    </citation>
    <scope>NUCLEOTIDE SEQUENCE [LARGE SCALE GENOMIC DNA]</scope>
    <source>
        <tissue evidence="11">Leaf</tissue>
    </source>
</reference>
<evidence type="ECO:0000313" key="11">
    <source>
        <dbReference type="EMBL" id="KAJ9677142.1"/>
    </source>
</evidence>
<protein>
    <recommendedName>
        <fullName evidence="13">Protein MIS12 homolog</fullName>
    </recommendedName>
</protein>
<keyword evidence="6" id="KW-0995">Kinetochore</keyword>
<keyword evidence="8" id="KW-0131">Cell cycle</keyword>
<evidence type="ECO:0000256" key="5">
    <source>
        <dbReference type="ARBA" id="ARBA00022776"/>
    </source>
</evidence>
<evidence type="ECO:0000256" key="9">
    <source>
        <dbReference type="ARBA" id="ARBA00023328"/>
    </source>
</evidence>
<keyword evidence="3" id="KW-0158">Chromosome</keyword>
<dbReference type="EMBL" id="JARBHA010000017">
    <property type="protein sequence ID" value="KAJ9677142.1"/>
    <property type="molecule type" value="Genomic_DNA"/>
</dbReference>
<dbReference type="GO" id="GO:0051301">
    <property type="term" value="P:cell division"/>
    <property type="evidence" value="ECO:0007669"/>
    <property type="project" value="UniProtKB-KW"/>
</dbReference>
<accession>A0AA38YV84</accession>
<evidence type="ECO:0000256" key="7">
    <source>
        <dbReference type="ARBA" id="ARBA00023054"/>
    </source>
</evidence>
<comment type="subcellular location">
    <subcellularLocation>
        <location evidence="1">Chromosome</location>
        <location evidence="1">Centromere</location>
        <location evidence="1">Kinetochore</location>
    </subcellularLocation>
</comment>
<keyword evidence="4" id="KW-0132">Cell division</keyword>
<dbReference type="PANTHER" id="PTHR14527">
    <property type="entry name" value="PROTEIN MIS12 HOMOLOG"/>
    <property type="match status" value="1"/>
</dbReference>
<evidence type="ECO:0000256" key="4">
    <source>
        <dbReference type="ARBA" id="ARBA00022618"/>
    </source>
</evidence>
<dbReference type="PANTHER" id="PTHR14527:SF2">
    <property type="entry name" value="PROTEIN MIS12 HOMOLOG"/>
    <property type="match status" value="1"/>
</dbReference>
<evidence type="ECO:0008006" key="13">
    <source>
        <dbReference type="Google" id="ProtNLM"/>
    </source>
</evidence>
<dbReference type="InterPro" id="IPR008685">
    <property type="entry name" value="Centromere_Mis12"/>
</dbReference>
<feature type="coiled-coil region" evidence="10">
    <location>
        <begin position="123"/>
        <end position="150"/>
    </location>
</feature>
<dbReference type="GO" id="GO:0000070">
    <property type="term" value="P:mitotic sister chromatid segregation"/>
    <property type="evidence" value="ECO:0007669"/>
    <property type="project" value="TreeGrafter"/>
</dbReference>
<comment type="caution">
    <text evidence="11">The sequence shown here is derived from an EMBL/GenBank/DDBJ whole genome shotgun (WGS) entry which is preliminary data.</text>
</comment>
<comment type="similarity">
    <text evidence="2">Belongs to the mis12 family.</text>
</comment>
<keyword evidence="12" id="KW-1185">Reference proteome</keyword>
<keyword evidence="7 10" id="KW-0175">Coiled coil</keyword>
<sequence>MEGSESEAIFESLNLNPQLFINEVLNLVDDLLDGAFDFYQQEASNLLRTDGTDRSGDMNKGIGYIRNMIQGVLDKRLEMWEKYCLRHCFAVPEGFSMPKASETPGDSSINKDVLSDLELDAQLDSLRDKLTVVAKESAELNRELQALERQSVLSNQCTGSVNEALQLYEQNKVHDMFQEMMRTASELRTKMEKMKTKRMEGIERVKTERIYNPNRDLSMRNHGKGLFNAELEDLQEFLANIKNM</sequence>
<dbReference type="GO" id="GO:0051382">
    <property type="term" value="P:kinetochore assembly"/>
    <property type="evidence" value="ECO:0007669"/>
    <property type="project" value="TreeGrafter"/>
</dbReference>
<evidence type="ECO:0000256" key="10">
    <source>
        <dbReference type="SAM" id="Coils"/>
    </source>
</evidence>
<evidence type="ECO:0000256" key="6">
    <source>
        <dbReference type="ARBA" id="ARBA00022838"/>
    </source>
</evidence>
<evidence type="ECO:0000256" key="2">
    <source>
        <dbReference type="ARBA" id="ARBA00008643"/>
    </source>
</evidence>
<evidence type="ECO:0000256" key="3">
    <source>
        <dbReference type="ARBA" id="ARBA00022454"/>
    </source>
</evidence>
<gene>
    <name evidence="11" type="ORF">PVL29_022240</name>
</gene>
<evidence type="ECO:0000256" key="1">
    <source>
        <dbReference type="ARBA" id="ARBA00004629"/>
    </source>
</evidence>
<dbReference type="Proteomes" id="UP001168098">
    <property type="component" value="Unassembled WGS sequence"/>
</dbReference>
<evidence type="ECO:0000313" key="12">
    <source>
        <dbReference type="Proteomes" id="UP001168098"/>
    </source>
</evidence>
<dbReference type="Pfam" id="PF05859">
    <property type="entry name" value="Mis12"/>
    <property type="match status" value="1"/>
</dbReference>
<keyword evidence="9" id="KW-0137">Centromere</keyword>
<dbReference type="GO" id="GO:0005634">
    <property type="term" value="C:nucleus"/>
    <property type="evidence" value="ECO:0007669"/>
    <property type="project" value="InterPro"/>
</dbReference>
<evidence type="ECO:0000256" key="8">
    <source>
        <dbReference type="ARBA" id="ARBA00023306"/>
    </source>
</evidence>
<dbReference type="GO" id="GO:0000444">
    <property type="term" value="C:MIS12/MIND type complex"/>
    <property type="evidence" value="ECO:0007669"/>
    <property type="project" value="TreeGrafter"/>
</dbReference>
<dbReference type="AlphaFoldDB" id="A0AA38YV84"/>
<organism evidence="11 12">
    <name type="scientific">Vitis rotundifolia</name>
    <name type="common">Muscadine grape</name>
    <dbReference type="NCBI Taxonomy" id="103349"/>
    <lineage>
        <taxon>Eukaryota</taxon>
        <taxon>Viridiplantae</taxon>
        <taxon>Streptophyta</taxon>
        <taxon>Embryophyta</taxon>
        <taxon>Tracheophyta</taxon>
        <taxon>Spermatophyta</taxon>
        <taxon>Magnoliopsida</taxon>
        <taxon>eudicotyledons</taxon>
        <taxon>Gunneridae</taxon>
        <taxon>Pentapetalae</taxon>
        <taxon>rosids</taxon>
        <taxon>Vitales</taxon>
        <taxon>Vitaceae</taxon>
        <taxon>Viteae</taxon>
        <taxon>Vitis</taxon>
    </lineage>
</organism>
<keyword evidence="5" id="KW-0498">Mitosis</keyword>
<proteinExistence type="inferred from homology"/>
<name>A0AA38YV84_VITRO</name>